<evidence type="ECO:0000313" key="1">
    <source>
        <dbReference type="EMBL" id="PNR49804.1"/>
    </source>
</evidence>
<dbReference type="InParanoid" id="A0A2K1K7P7"/>
<name>A0A2K1K7P7_PHYPA</name>
<sequence length="78" mass="8627">MGTFAGRAAPNKKGVVGGTGYFREVRGCDLAWPGPSSPLYTVFYKLSLCLSADPDRRKYCVSPNSEMSWVVSVCRYRL</sequence>
<evidence type="ECO:0000313" key="3">
    <source>
        <dbReference type="Proteomes" id="UP000006727"/>
    </source>
</evidence>
<dbReference type="AlphaFoldDB" id="A0A2K1K7P7"/>
<dbReference type="Proteomes" id="UP000006727">
    <property type="component" value="Chromosome 8"/>
</dbReference>
<dbReference type="EnsemblPlants" id="Pp3c8_17410V3.1">
    <property type="protein sequence ID" value="PAC:32964544.CDS.1"/>
    <property type="gene ID" value="Pp3c8_17410"/>
</dbReference>
<gene>
    <name evidence="1" type="ORF">PHYPA_011700</name>
</gene>
<reference evidence="1 3" key="1">
    <citation type="journal article" date="2008" name="Science">
        <title>The Physcomitrella genome reveals evolutionary insights into the conquest of land by plants.</title>
        <authorList>
            <person name="Rensing S."/>
            <person name="Lang D."/>
            <person name="Zimmer A."/>
            <person name="Terry A."/>
            <person name="Salamov A."/>
            <person name="Shapiro H."/>
            <person name="Nishiyama T."/>
            <person name="Perroud P.-F."/>
            <person name="Lindquist E."/>
            <person name="Kamisugi Y."/>
            <person name="Tanahashi T."/>
            <person name="Sakakibara K."/>
            <person name="Fujita T."/>
            <person name="Oishi K."/>
            <person name="Shin-I T."/>
            <person name="Kuroki Y."/>
            <person name="Toyoda A."/>
            <person name="Suzuki Y."/>
            <person name="Hashimoto A."/>
            <person name="Yamaguchi K."/>
            <person name="Sugano A."/>
            <person name="Kohara Y."/>
            <person name="Fujiyama A."/>
            <person name="Anterola A."/>
            <person name="Aoki S."/>
            <person name="Ashton N."/>
            <person name="Barbazuk W.B."/>
            <person name="Barker E."/>
            <person name="Bennetzen J."/>
            <person name="Bezanilla M."/>
            <person name="Blankenship R."/>
            <person name="Cho S.H."/>
            <person name="Dutcher S."/>
            <person name="Estelle M."/>
            <person name="Fawcett J.A."/>
            <person name="Gundlach H."/>
            <person name="Hanada K."/>
            <person name="Heyl A."/>
            <person name="Hicks K.A."/>
            <person name="Hugh J."/>
            <person name="Lohr M."/>
            <person name="Mayer K."/>
            <person name="Melkozernov A."/>
            <person name="Murata T."/>
            <person name="Nelson D."/>
            <person name="Pils B."/>
            <person name="Prigge M."/>
            <person name="Reiss B."/>
            <person name="Renner T."/>
            <person name="Rombauts S."/>
            <person name="Rushton P."/>
            <person name="Sanderfoot A."/>
            <person name="Schween G."/>
            <person name="Shiu S.-H."/>
            <person name="Stueber K."/>
            <person name="Theodoulou F.L."/>
            <person name="Tu H."/>
            <person name="Van de Peer Y."/>
            <person name="Verrier P.J."/>
            <person name="Waters E."/>
            <person name="Wood A."/>
            <person name="Yang L."/>
            <person name="Cove D."/>
            <person name="Cuming A."/>
            <person name="Hasebe M."/>
            <person name="Lucas S."/>
            <person name="Mishler D.B."/>
            <person name="Reski R."/>
            <person name="Grigoriev I."/>
            <person name="Quatrano R.S."/>
            <person name="Boore J.L."/>
        </authorList>
    </citation>
    <scope>NUCLEOTIDE SEQUENCE [LARGE SCALE GENOMIC DNA]</scope>
    <source>
        <strain evidence="2 3">cv. Gransden 2004</strain>
    </source>
</reference>
<organism evidence="1">
    <name type="scientific">Physcomitrium patens</name>
    <name type="common">Spreading-leaved earth moss</name>
    <name type="synonym">Physcomitrella patens</name>
    <dbReference type="NCBI Taxonomy" id="3218"/>
    <lineage>
        <taxon>Eukaryota</taxon>
        <taxon>Viridiplantae</taxon>
        <taxon>Streptophyta</taxon>
        <taxon>Embryophyta</taxon>
        <taxon>Bryophyta</taxon>
        <taxon>Bryophytina</taxon>
        <taxon>Bryopsida</taxon>
        <taxon>Funariidae</taxon>
        <taxon>Funariales</taxon>
        <taxon>Funariaceae</taxon>
        <taxon>Physcomitrium</taxon>
    </lineage>
</organism>
<dbReference type="PaxDb" id="3218-PP1S114_204V6.1"/>
<dbReference type="Gramene" id="Pp3c8_17410V3.1">
    <property type="protein sequence ID" value="PAC:32964544.CDS.1"/>
    <property type="gene ID" value="Pp3c8_17410"/>
</dbReference>
<dbReference type="EMBL" id="ABEU02000008">
    <property type="protein sequence ID" value="PNR49804.1"/>
    <property type="molecule type" value="Genomic_DNA"/>
</dbReference>
<protein>
    <submittedName>
        <fullName evidence="1 2">Uncharacterized protein</fullName>
    </submittedName>
</protein>
<reference evidence="2" key="3">
    <citation type="submission" date="2020-12" db="UniProtKB">
        <authorList>
            <consortium name="EnsemblPlants"/>
        </authorList>
    </citation>
    <scope>IDENTIFICATION</scope>
</reference>
<reference evidence="1 3" key="2">
    <citation type="journal article" date="2018" name="Plant J.">
        <title>The Physcomitrella patens chromosome-scale assembly reveals moss genome structure and evolution.</title>
        <authorList>
            <person name="Lang D."/>
            <person name="Ullrich K.K."/>
            <person name="Murat F."/>
            <person name="Fuchs J."/>
            <person name="Jenkins J."/>
            <person name="Haas F.B."/>
            <person name="Piednoel M."/>
            <person name="Gundlach H."/>
            <person name="Van Bel M."/>
            <person name="Meyberg R."/>
            <person name="Vives C."/>
            <person name="Morata J."/>
            <person name="Symeonidi A."/>
            <person name="Hiss M."/>
            <person name="Muchero W."/>
            <person name="Kamisugi Y."/>
            <person name="Saleh O."/>
            <person name="Blanc G."/>
            <person name="Decker E.L."/>
            <person name="van Gessel N."/>
            <person name="Grimwood J."/>
            <person name="Hayes R.D."/>
            <person name="Graham S.W."/>
            <person name="Gunter L.E."/>
            <person name="McDaniel S.F."/>
            <person name="Hoernstein S.N.W."/>
            <person name="Larsson A."/>
            <person name="Li F.W."/>
            <person name="Perroud P.F."/>
            <person name="Phillips J."/>
            <person name="Ranjan P."/>
            <person name="Rokshar D.S."/>
            <person name="Rothfels C.J."/>
            <person name="Schneider L."/>
            <person name="Shu S."/>
            <person name="Stevenson D.W."/>
            <person name="Thummler F."/>
            <person name="Tillich M."/>
            <person name="Villarreal Aguilar J.C."/>
            <person name="Widiez T."/>
            <person name="Wong G.K."/>
            <person name="Wymore A."/>
            <person name="Zhang Y."/>
            <person name="Zimmer A.D."/>
            <person name="Quatrano R.S."/>
            <person name="Mayer K.F.X."/>
            <person name="Goodstein D."/>
            <person name="Casacuberta J.M."/>
            <person name="Vandepoele K."/>
            <person name="Reski R."/>
            <person name="Cuming A.C."/>
            <person name="Tuskan G.A."/>
            <person name="Maumus F."/>
            <person name="Salse J."/>
            <person name="Schmutz J."/>
            <person name="Rensing S.A."/>
        </authorList>
    </citation>
    <scope>NUCLEOTIDE SEQUENCE [LARGE SCALE GENOMIC DNA]</scope>
    <source>
        <strain evidence="2 3">cv. Gransden 2004</strain>
    </source>
</reference>
<proteinExistence type="predicted"/>
<keyword evidence="3" id="KW-1185">Reference proteome</keyword>
<accession>A0A2K1K7P7</accession>
<evidence type="ECO:0000313" key="2">
    <source>
        <dbReference type="EnsemblPlants" id="PAC:32964544.CDS.1"/>
    </source>
</evidence>